<sequence>MRSALIAEPSPPVSTALRKFLESAGYEVGIVSTSGEALREFRARAPGILLASQSAALDGEALCRQVKEESPDTPVLLLYMPEEEHPEPRSAGAGADAFLVGPLKRTTVVTCVGLLFQLFEARAAAQAVSPPPEASAQAPGEADAPNRRTDAASSPDFEFLKRLLLMEVKRSRRYRYPIALLLLELDRLPEHLAPLGPTRRTAVLAEILALFVEAMRDIDVTVPISEGRFVSFMPHTAKDGALMVAERLRQRVKTLAPLPDLTLSMGLSVFEPTVTRGQTQVSFGNLMRDASEALRKAQAAGGDRVEFSERAKQEPRDKPQDG</sequence>
<dbReference type="SMART" id="SM00267">
    <property type="entry name" value="GGDEF"/>
    <property type="match status" value="1"/>
</dbReference>
<evidence type="ECO:0000259" key="3">
    <source>
        <dbReference type="PROSITE" id="PS50110"/>
    </source>
</evidence>
<dbReference type="InterPro" id="IPR000160">
    <property type="entry name" value="GGDEF_dom"/>
</dbReference>
<keyword evidence="6" id="KW-1185">Reference proteome</keyword>
<evidence type="ECO:0000256" key="2">
    <source>
        <dbReference type="SAM" id="MobiDB-lite"/>
    </source>
</evidence>
<evidence type="ECO:0000313" key="6">
    <source>
        <dbReference type="Proteomes" id="UP000001351"/>
    </source>
</evidence>
<reference evidence="5 6" key="1">
    <citation type="journal article" date="2011" name="Mol. Biol. Evol.">
        <title>Comparative genomic analysis of fruiting body formation in Myxococcales.</title>
        <authorList>
            <person name="Huntley S."/>
            <person name="Hamann N."/>
            <person name="Wegener-Feldbrugge S."/>
            <person name="Treuner-Lange A."/>
            <person name="Kube M."/>
            <person name="Reinhardt R."/>
            <person name="Klages S."/>
            <person name="Muller R."/>
            <person name="Ronning C.M."/>
            <person name="Nierman W.C."/>
            <person name="Sogaard-Andersen L."/>
        </authorList>
    </citation>
    <scope>NUCLEOTIDE SEQUENCE [LARGE SCALE GENOMIC DNA]</scope>
    <source>
        <strain evidence="5 6">DW4/3-1</strain>
    </source>
</reference>
<dbReference type="GO" id="GO:0000160">
    <property type="term" value="P:phosphorelay signal transduction system"/>
    <property type="evidence" value="ECO:0007669"/>
    <property type="project" value="InterPro"/>
</dbReference>
<dbReference type="InterPro" id="IPR011006">
    <property type="entry name" value="CheY-like_superfamily"/>
</dbReference>
<comment type="caution">
    <text evidence="1">Lacks conserved residue(s) required for the propagation of feature annotation.</text>
</comment>
<dbReference type="Pfam" id="PF00072">
    <property type="entry name" value="Response_reg"/>
    <property type="match status" value="1"/>
</dbReference>
<feature type="region of interest" description="Disordered" evidence="2">
    <location>
        <begin position="294"/>
        <end position="322"/>
    </location>
</feature>
<accession>E3FCY5</accession>
<feature type="region of interest" description="Disordered" evidence="2">
    <location>
        <begin position="129"/>
        <end position="152"/>
    </location>
</feature>
<dbReference type="AlphaFoldDB" id="E3FCY5"/>
<dbReference type="InterPro" id="IPR043128">
    <property type="entry name" value="Rev_trsase/Diguanyl_cyclase"/>
</dbReference>
<dbReference type="InterPro" id="IPR001789">
    <property type="entry name" value="Sig_transdc_resp-reg_receiver"/>
</dbReference>
<dbReference type="Gene3D" id="3.30.70.270">
    <property type="match status" value="1"/>
</dbReference>
<dbReference type="OrthoDB" id="5380809at2"/>
<dbReference type="EMBL" id="CP002271">
    <property type="protein sequence ID" value="ADO73804.1"/>
    <property type="molecule type" value="Genomic_DNA"/>
</dbReference>
<dbReference type="STRING" id="378806.STAUR_6045"/>
<feature type="domain" description="GGDEF" evidence="4">
    <location>
        <begin position="176"/>
        <end position="310"/>
    </location>
</feature>
<evidence type="ECO:0000256" key="1">
    <source>
        <dbReference type="PROSITE-ProRule" id="PRU00169"/>
    </source>
</evidence>
<dbReference type="InterPro" id="IPR029787">
    <property type="entry name" value="Nucleotide_cyclase"/>
</dbReference>
<feature type="domain" description="Response regulatory" evidence="3">
    <location>
        <begin position="3"/>
        <end position="116"/>
    </location>
</feature>
<dbReference type="SUPFAM" id="SSF52172">
    <property type="entry name" value="CheY-like"/>
    <property type="match status" value="1"/>
</dbReference>
<dbReference type="SMART" id="SM00448">
    <property type="entry name" value="REC"/>
    <property type="match status" value="1"/>
</dbReference>
<evidence type="ECO:0000259" key="4">
    <source>
        <dbReference type="PROSITE" id="PS50887"/>
    </source>
</evidence>
<dbReference type="Gene3D" id="3.40.50.2300">
    <property type="match status" value="1"/>
</dbReference>
<proteinExistence type="predicted"/>
<organism evidence="5 6">
    <name type="scientific">Stigmatella aurantiaca (strain DW4/3-1)</name>
    <dbReference type="NCBI Taxonomy" id="378806"/>
    <lineage>
        <taxon>Bacteria</taxon>
        <taxon>Pseudomonadati</taxon>
        <taxon>Myxococcota</taxon>
        <taxon>Myxococcia</taxon>
        <taxon>Myxococcales</taxon>
        <taxon>Cystobacterineae</taxon>
        <taxon>Archangiaceae</taxon>
        <taxon>Stigmatella</taxon>
    </lineage>
</organism>
<dbReference type="Proteomes" id="UP000001351">
    <property type="component" value="Chromosome"/>
</dbReference>
<dbReference type="SUPFAM" id="SSF55073">
    <property type="entry name" value="Nucleotide cyclase"/>
    <property type="match status" value="1"/>
</dbReference>
<dbReference type="KEGG" id="sur:STAUR_6045"/>
<dbReference type="Pfam" id="PF00990">
    <property type="entry name" value="GGDEF"/>
    <property type="match status" value="1"/>
</dbReference>
<feature type="compositionally biased region" description="Basic and acidic residues" evidence="2">
    <location>
        <begin position="303"/>
        <end position="322"/>
    </location>
</feature>
<dbReference type="RefSeq" id="WP_013377095.1">
    <property type="nucleotide sequence ID" value="NC_014623.1"/>
</dbReference>
<name>E3FCY5_STIAD</name>
<dbReference type="eggNOG" id="COG3706">
    <property type="taxonomic scope" value="Bacteria"/>
</dbReference>
<protein>
    <submittedName>
        <fullName evidence="5">Response regulator</fullName>
    </submittedName>
</protein>
<dbReference type="PROSITE" id="PS50110">
    <property type="entry name" value="RESPONSE_REGULATORY"/>
    <property type="match status" value="1"/>
</dbReference>
<gene>
    <name evidence="5" type="ordered locus">STAUR_6045</name>
</gene>
<dbReference type="PROSITE" id="PS50887">
    <property type="entry name" value="GGDEF"/>
    <property type="match status" value="1"/>
</dbReference>
<dbReference type="HOGENOM" id="CLU_862842_0_0_7"/>
<evidence type="ECO:0000313" key="5">
    <source>
        <dbReference type="EMBL" id="ADO73804.1"/>
    </source>
</evidence>